<dbReference type="InterPro" id="IPR006829">
    <property type="entry name" value="LXG_dom"/>
</dbReference>
<name>A0A248TG62_9BACI</name>
<dbReference type="Proteomes" id="UP000215137">
    <property type="component" value="Chromosome"/>
</dbReference>
<dbReference type="Pfam" id="PF04740">
    <property type="entry name" value="LXG"/>
    <property type="match status" value="1"/>
</dbReference>
<dbReference type="PROSITE" id="PS51756">
    <property type="entry name" value="LXG"/>
    <property type="match status" value="1"/>
</dbReference>
<evidence type="ECO:0000313" key="3">
    <source>
        <dbReference type="EMBL" id="ASV67181.1"/>
    </source>
</evidence>
<sequence>MKTLDALTFNNGLSQTIDKLQVYNEQLSQIETSILNISSLTDSLKGSGGQAIRLFYQDMHQPFITFFQQFIDDYKSNLQTIKSDLSAMESSQNGVIKQHFLQNDVENGLNAVRNTTTDLTNEANQTMSTVQDIVSLPRLDDQQFNTYVRTSQNHVEQTVEKLNQFDQQQQSKIDSLDQNVQMMKNYVNDIQTLFNNGTLSVDTYNPNVHYPMTSTTINNNPSNTQSFYNHPRAMCYAVDATDPNHLNMQWDPTPTFGVNFDQWKDQPINAGANLFATSVTAFGAAKRVDLARRGFGITYTHRVTAQGVRKPVVKIDKPELGGFNKKTYSGTNVTNHPKLNKLINPAAAVKDSFKWASNKLGYIGIGATVAGNITHGVQNNQSASEITGNVVGDVAVAGASIAASAAAGAKVGALAGTFGGPVGVAVGAVAGAAVGVLVTSVLSDFKFMDVDGDGKSDSVGDAIKKGTKGLIDKVGSWFK</sequence>
<gene>
    <name evidence="3" type="ORF">CKF48_07475</name>
</gene>
<protein>
    <recommendedName>
        <fullName evidence="2">LXG domain-containing protein</fullName>
    </recommendedName>
</protein>
<keyword evidence="4" id="KW-1185">Reference proteome</keyword>
<dbReference type="OrthoDB" id="3261089at2"/>
<evidence type="ECO:0000259" key="2">
    <source>
        <dbReference type="PROSITE" id="PS51756"/>
    </source>
</evidence>
<comment type="similarity">
    <text evidence="1">In the N-terminal section; belongs to the LXG family.</text>
</comment>
<reference evidence="3 4" key="1">
    <citation type="submission" date="2017-08" db="EMBL/GenBank/DDBJ databases">
        <title>Complete Genome Sequence of Bacillus kochii Oregon-R-modENCODE STRAIN BDGP4, isolated from Drosophila melanogaster gut.</title>
        <authorList>
            <person name="Wan K.H."/>
            <person name="Yu C."/>
            <person name="Park S."/>
            <person name="Hammonds A.S."/>
            <person name="Booth B.W."/>
            <person name="Celniker S.E."/>
        </authorList>
    </citation>
    <scope>NUCLEOTIDE SEQUENCE [LARGE SCALE GENOMIC DNA]</scope>
    <source>
        <strain evidence="3 4">BDGP4</strain>
    </source>
</reference>
<feature type="domain" description="LXG" evidence="2">
    <location>
        <begin position="1"/>
        <end position="235"/>
    </location>
</feature>
<proteinExistence type="inferred from homology"/>
<evidence type="ECO:0000256" key="1">
    <source>
        <dbReference type="ARBA" id="ARBA00034117"/>
    </source>
</evidence>
<dbReference type="KEGG" id="bko:CKF48_07475"/>
<dbReference type="EMBL" id="CP022983">
    <property type="protein sequence ID" value="ASV67181.1"/>
    <property type="molecule type" value="Genomic_DNA"/>
</dbReference>
<organism evidence="3 4">
    <name type="scientific">Cytobacillus kochii</name>
    <dbReference type="NCBI Taxonomy" id="859143"/>
    <lineage>
        <taxon>Bacteria</taxon>
        <taxon>Bacillati</taxon>
        <taxon>Bacillota</taxon>
        <taxon>Bacilli</taxon>
        <taxon>Bacillales</taxon>
        <taxon>Bacillaceae</taxon>
        <taxon>Cytobacillus</taxon>
    </lineage>
</organism>
<dbReference type="AlphaFoldDB" id="A0A248TG62"/>
<dbReference type="RefSeq" id="WP_095370756.1">
    <property type="nucleotide sequence ID" value="NZ_CP022983.1"/>
</dbReference>
<accession>A0A248TG62</accession>
<evidence type="ECO:0000313" key="4">
    <source>
        <dbReference type="Proteomes" id="UP000215137"/>
    </source>
</evidence>